<dbReference type="AlphaFoldDB" id="A0A1C3DIM5"/>
<dbReference type="EMBL" id="VZUQ01000059">
    <property type="protein sequence ID" value="KAB1180740.1"/>
    <property type="molecule type" value="Genomic_DNA"/>
</dbReference>
<dbReference type="GO" id="GO:0006508">
    <property type="term" value="P:proteolysis"/>
    <property type="evidence" value="ECO:0007669"/>
    <property type="project" value="UniProtKB-KW"/>
</dbReference>
<feature type="region of interest" description="Disordered" evidence="1">
    <location>
        <begin position="1"/>
        <end position="28"/>
    </location>
</feature>
<dbReference type="GeneID" id="93399161"/>
<sequence length="150" mass="16771">MIISPIQAGTPISSPSVNPPTEQAARENRVREKIVATTEPTANLQERGVQGDERAYRSIAEEERPPIEQQKQWAKHRGYQQRLETLVAALSADSYLAESDHGYSMHIKLPRELLEKLAQISEVERTKGVISHHYALATVPNPPNAMLVKI</sequence>
<proteinExistence type="predicted"/>
<dbReference type="KEGG" id="pds:CAY62_13590"/>
<evidence type="ECO:0000313" key="3">
    <source>
        <dbReference type="EMBL" id="NVO99908.1"/>
    </source>
</evidence>
<evidence type="ECO:0000313" key="2">
    <source>
        <dbReference type="EMBL" id="KAB1180740.1"/>
    </source>
</evidence>
<reference evidence="3 5" key="2">
    <citation type="submission" date="2020-06" db="EMBL/GenBank/DDBJ databases">
        <title>Photobacterium damselae subsp. damselae comparative genomics.</title>
        <authorList>
            <person name="Osorio C.R."/>
        </authorList>
    </citation>
    <scope>NUCLEOTIDE SEQUENCE [LARGE SCALE GENOMIC DNA]</scope>
    <source>
        <strain evidence="3 5">TW250/03</strain>
    </source>
</reference>
<keyword evidence="2" id="KW-0378">Hydrolase</keyword>
<organism evidence="2 4">
    <name type="scientific">Photobacterium damselae subsp. damselae</name>
    <name type="common">Listonella damsela</name>
    <dbReference type="NCBI Taxonomy" id="85581"/>
    <lineage>
        <taxon>Bacteria</taxon>
        <taxon>Pseudomonadati</taxon>
        <taxon>Pseudomonadota</taxon>
        <taxon>Gammaproteobacteria</taxon>
        <taxon>Vibrionales</taxon>
        <taxon>Vibrionaceae</taxon>
        <taxon>Photobacterium</taxon>
    </lineage>
</organism>
<evidence type="ECO:0000313" key="5">
    <source>
        <dbReference type="Proteomes" id="UP000533429"/>
    </source>
</evidence>
<evidence type="ECO:0000313" key="4">
    <source>
        <dbReference type="Proteomes" id="UP000480943"/>
    </source>
</evidence>
<dbReference type="RefSeq" id="WP_036764677.1">
    <property type="nucleotide sequence ID" value="NZ_CP021151.1"/>
</dbReference>
<gene>
    <name evidence="2" type="ORF">F6450_10350</name>
    <name evidence="3" type="ORF">HWA77_06760</name>
</gene>
<dbReference type="GO" id="GO:0008233">
    <property type="term" value="F:peptidase activity"/>
    <property type="evidence" value="ECO:0007669"/>
    <property type="project" value="UniProtKB-KW"/>
</dbReference>
<feature type="compositionally biased region" description="Polar residues" evidence="1">
    <location>
        <begin position="10"/>
        <end position="21"/>
    </location>
</feature>
<keyword evidence="2" id="KW-0645">Protease</keyword>
<reference evidence="2 4" key="1">
    <citation type="submission" date="2019-09" db="EMBL/GenBank/DDBJ databases">
        <title>Photobacterium damselae subsp. damselae CDC-2227-81, a human clinical isolate.</title>
        <authorList>
            <person name="Osorio C.R."/>
        </authorList>
    </citation>
    <scope>NUCLEOTIDE SEQUENCE [LARGE SCALE GENOMIC DNA]</scope>
    <source>
        <strain evidence="2 4">CDC-2227-81</strain>
    </source>
</reference>
<dbReference type="Proteomes" id="UP000480943">
    <property type="component" value="Unassembled WGS sequence"/>
</dbReference>
<accession>A0A1C3DIM5</accession>
<dbReference type="Proteomes" id="UP000533429">
    <property type="component" value="Unassembled WGS sequence"/>
</dbReference>
<comment type="caution">
    <text evidence="2">The sequence shown here is derived from an EMBL/GenBank/DDBJ whole genome shotgun (WGS) entry which is preliminary data.</text>
</comment>
<evidence type="ECO:0000256" key="1">
    <source>
        <dbReference type="SAM" id="MobiDB-lite"/>
    </source>
</evidence>
<protein>
    <submittedName>
        <fullName evidence="2">ATP-dependent Lon protease</fullName>
    </submittedName>
</protein>
<dbReference type="EMBL" id="JABXOR010000419">
    <property type="protein sequence ID" value="NVO99908.1"/>
    <property type="molecule type" value="Genomic_DNA"/>
</dbReference>
<name>A0A1C3DIM5_PHODD</name>